<dbReference type="InterPro" id="IPR006578">
    <property type="entry name" value="MADF-dom"/>
</dbReference>
<dbReference type="InterPro" id="IPR039353">
    <property type="entry name" value="TF_Adf1"/>
</dbReference>
<keyword evidence="2" id="KW-1185">Reference proteome</keyword>
<proteinExistence type="predicted"/>
<dbReference type="STRING" id="6313.A0A158PA31"/>
<dbReference type="PANTHER" id="PTHR12243">
    <property type="entry name" value="MADF DOMAIN TRANSCRIPTION FACTOR"/>
    <property type="match status" value="1"/>
</dbReference>
<organism evidence="2 3">
    <name type="scientific">Angiostrongylus cantonensis</name>
    <name type="common">Rat lungworm</name>
    <dbReference type="NCBI Taxonomy" id="6313"/>
    <lineage>
        <taxon>Eukaryota</taxon>
        <taxon>Metazoa</taxon>
        <taxon>Ecdysozoa</taxon>
        <taxon>Nematoda</taxon>
        <taxon>Chromadorea</taxon>
        <taxon>Rhabditida</taxon>
        <taxon>Rhabditina</taxon>
        <taxon>Rhabditomorpha</taxon>
        <taxon>Strongyloidea</taxon>
        <taxon>Metastrongylidae</taxon>
        <taxon>Angiostrongylus</taxon>
    </lineage>
</organism>
<evidence type="ECO:0000313" key="3">
    <source>
        <dbReference type="WBParaSite" id="ACAC_0000893701-mRNA-1"/>
    </source>
</evidence>
<accession>A0A158PA31</accession>
<reference evidence="2" key="1">
    <citation type="submission" date="2012-09" db="EMBL/GenBank/DDBJ databases">
        <authorList>
            <person name="Martin A.A."/>
        </authorList>
    </citation>
    <scope>NUCLEOTIDE SEQUENCE</scope>
</reference>
<dbReference type="Pfam" id="PF10545">
    <property type="entry name" value="MADF_DNA_bdg"/>
    <property type="match status" value="1"/>
</dbReference>
<dbReference type="PANTHER" id="PTHR12243:SF67">
    <property type="entry name" value="COREPRESSOR OF PANGOLIN, ISOFORM A-RELATED"/>
    <property type="match status" value="1"/>
</dbReference>
<protein>
    <submittedName>
        <fullName evidence="3">MADF domain-containing protein</fullName>
    </submittedName>
</protein>
<sequence>MSRRKVEPYKRTSLEIASNIERPVWNDTLRGILVALVKDRRALWDFRLRSTQERSMLFFRDIATILSNQDKRMNEWAVLEKWCWMMEMFARAVERPSFEWRFKGAMAFHYESVMNGVQYLDVNSAGNLREGPECIKRLWSFITSPLHQIYIWVGMPEHFPAFDGATKPKAVTKRNRGRRSSLTFLQGVNKEGISDVSNTKDVIRDEVDSGEKALNLDTACKDITIKQEVPEGQVLTREGMEILEMNIVEPLLENSVRLTADELSKESSQLAASDVVWSTEMICVLIECVKDVPALWHHNHPDYRNSAKRKEHLVEIATKLRALPGGAIINGLVFTSAAGVQLCANTVCLTGKELAKTLDCYKKGVLELEESLKKLGRQGFTNSPSVMQKSYEALKKFSDFSNVEARCRFVRAYGHVSGKWSILRECFNKQMKKSKQGTVSNWEHYNRLLFLSPEVMSAWKFDDLSGDNQQTPVSTSAADVSVDMQKQLSKFIGLVSESVKLKDVDNNPIKKSRISLEPSESVKPKDAENNTIRKPKMSLEPNTVKVSIQKDSTPNVQQVVSTWVPPREDSLDTVLHSLSATPPSATAQVTETARELEAKRSELAFRLQKDINDVIFKYQLESLRHQ</sequence>
<feature type="domain" description="MADF" evidence="1">
    <location>
        <begin position="285"/>
        <end position="321"/>
    </location>
</feature>
<evidence type="ECO:0000313" key="2">
    <source>
        <dbReference type="Proteomes" id="UP000035642"/>
    </source>
</evidence>
<evidence type="ECO:0000259" key="1">
    <source>
        <dbReference type="Pfam" id="PF10545"/>
    </source>
</evidence>
<dbReference type="Proteomes" id="UP000035642">
    <property type="component" value="Unassembled WGS sequence"/>
</dbReference>
<name>A0A158PA31_ANGCA</name>
<dbReference type="WBParaSite" id="ACAC_0000893701-mRNA-1">
    <property type="protein sequence ID" value="ACAC_0000893701-mRNA-1"/>
    <property type="gene ID" value="ACAC_0000893701"/>
</dbReference>
<dbReference type="AlphaFoldDB" id="A0A158PA31"/>
<reference evidence="3" key="2">
    <citation type="submission" date="2016-04" db="UniProtKB">
        <authorList>
            <consortium name="WormBaseParasite"/>
        </authorList>
    </citation>
    <scope>IDENTIFICATION</scope>
</reference>